<evidence type="ECO:0000313" key="4">
    <source>
        <dbReference type="EMBL" id="ASU85216.1"/>
    </source>
</evidence>
<dbReference type="OrthoDB" id="5243104at2"/>
<proteinExistence type="predicted"/>
<dbReference type="AlphaFoldDB" id="A0A223SAV9"/>
<name>A0A223SAV9_9ACTN</name>
<dbReference type="Proteomes" id="UP000215005">
    <property type="component" value="Chromosome"/>
</dbReference>
<evidence type="ECO:0000313" key="5">
    <source>
        <dbReference type="Proteomes" id="UP000215005"/>
    </source>
</evidence>
<dbReference type="GO" id="GO:0016747">
    <property type="term" value="F:acyltransferase activity, transferring groups other than amino-acyl groups"/>
    <property type="evidence" value="ECO:0007669"/>
    <property type="project" value="InterPro"/>
</dbReference>
<dbReference type="CDD" id="cd04301">
    <property type="entry name" value="NAT_SF"/>
    <property type="match status" value="1"/>
</dbReference>
<dbReference type="SUPFAM" id="SSF55729">
    <property type="entry name" value="Acyl-CoA N-acyltransferases (Nat)"/>
    <property type="match status" value="1"/>
</dbReference>
<keyword evidence="5" id="KW-1185">Reference proteome</keyword>
<feature type="domain" description="N-acetyltransferase" evidence="3">
    <location>
        <begin position="117"/>
        <end position="251"/>
    </location>
</feature>
<dbReference type="PANTHER" id="PTHR43420:SF12">
    <property type="entry name" value="N-ACETYLTRANSFERASE DOMAIN-CONTAINING PROTEIN"/>
    <property type="match status" value="1"/>
</dbReference>
<evidence type="ECO:0000259" key="3">
    <source>
        <dbReference type="PROSITE" id="PS51186"/>
    </source>
</evidence>
<organism evidence="4 5">
    <name type="scientific">Nocardiopsis gilva YIM 90087</name>
    <dbReference type="NCBI Taxonomy" id="1235441"/>
    <lineage>
        <taxon>Bacteria</taxon>
        <taxon>Bacillati</taxon>
        <taxon>Actinomycetota</taxon>
        <taxon>Actinomycetes</taxon>
        <taxon>Streptosporangiales</taxon>
        <taxon>Nocardiopsidaceae</taxon>
        <taxon>Nocardiopsis</taxon>
    </lineage>
</organism>
<keyword evidence="2" id="KW-0012">Acyltransferase</keyword>
<accession>A0A223SAV9</accession>
<gene>
    <name evidence="4" type="ORF">CDO52_22640</name>
</gene>
<protein>
    <submittedName>
        <fullName evidence="4">GNAT family N-acetyltransferase</fullName>
    </submittedName>
</protein>
<dbReference type="InterPro" id="IPR056935">
    <property type="entry name" value="Rv0428c-like_C"/>
</dbReference>
<dbReference type="InterPro" id="IPR000182">
    <property type="entry name" value="GNAT_dom"/>
</dbReference>
<dbReference type="Pfam" id="PF24553">
    <property type="entry name" value="Rv0428c_C"/>
    <property type="match status" value="1"/>
</dbReference>
<evidence type="ECO:0000256" key="1">
    <source>
        <dbReference type="ARBA" id="ARBA00022679"/>
    </source>
</evidence>
<dbReference type="EMBL" id="CP022753">
    <property type="protein sequence ID" value="ASU85216.1"/>
    <property type="molecule type" value="Genomic_DNA"/>
</dbReference>
<dbReference type="PROSITE" id="PS51186">
    <property type="entry name" value="GNAT"/>
    <property type="match status" value="1"/>
</dbReference>
<sequence length="251" mass="27857">MNEADDILIDRLAVRAWPAMVVRETRGWLLRATPGVSRRRSNSAVPPEHGALDGLADVEAFYAERNQPALIQVSPGHRLRMLDGHLAARGFERVAPSLVMWTPLDRMAEGIHGAGKMTSWRVDLAQRDDEWTRTLQAVDGRVDDAGEMVMDRIPGRTVFARVADGGTVAGVGAGVVDGGWLGIFCMGTRPEYRRSGVGTAILDSLRVWALRKDVRHAWLQVEERNLHARALYEAHGFAVSHAYHYRQLPHA</sequence>
<dbReference type="Gene3D" id="3.40.630.30">
    <property type="match status" value="1"/>
</dbReference>
<reference evidence="4 5" key="1">
    <citation type="submission" date="2017-08" db="EMBL/GenBank/DDBJ databases">
        <title>The complete genome sequence of Nocardiopsis gilva YIM 90087.</title>
        <authorList>
            <person name="Yin M."/>
            <person name="Tang S."/>
        </authorList>
    </citation>
    <scope>NUCLEOTIDE SEQUENCE [LARGE SCALE GENOMIC DNA]</scope>
    <source>
        <strain evidence="4 5">YIM 90087</strain>
    </source>
</reference>
<dbReference type="InterPro" id="IPR016181">
    <property type="entry name" value="Acyl_CoA_acyltransferase"/>
</dbReference>
<dbReference type="RefSeq" id="WP_017621006.1">
    <property type="nucleotide sequence ID" value="NZ_ANBG01000375.1"/>
</dbReference>
<dbReference type="InterPro" id="IPR050680">
    <property type="entry name" value="YpeA/RimI_acetyltransf"/>
</dbReference>
<keyword evidence="1 4" id="KW-0808">Transferase</keyword>
<dbReference type="KEGG" id="ngv:CDO52_22640"/>
<evidence type="ECO:0000256" key="2">
    <source>
        <dbReference type="ARBA" id="ARBA00023315"/>
    </source>
</evidence>
<dbReference type="PANTHER" id="PTHR43420">
    <property type="entry name" value="ACETYLTRANSFERASE"/>
    <property type="match status" value="1"/>
</dbReference>